<dbReference type="CDD" id="cd06920">
    <property type="entry name" value="NEAT"/>
    <property type="match status" value="2"/>
</dbReference>
<gene>
    <name evidence="9" type="ORF">B5E91_03710</name>
</gene>
<dbReference type="InterPro" id="IPR037250">
    <property type="entry name" value="NEAT_dom_sf"/>
</dbReference>
<evidence type="ECO:0000256" key="7">
    <source>
        <dbReference type="SAM" id="SignalP"/>
    </source>
</evidence>
<accession>A0A1Y4QNQ2</accession>
<dbReference type="AlphaFoldDB" id="A0A1Y4QNQ2"/>
<dbReference type="PANTHER" id="PTHR24369">
    <property type="entry name" value="ANTIGEN BSP, PUTATIVE-RELATED"/>
    <property type="match status" value="1"/>
</dbReference>
<dbReference type="Pfam" id="PF13855">
    <property type="entry name" value="LRR_8"/>
    <property type="match status" value="2"/>
</dbReference>
<dbReference type="Proteomes" id="UP000196258">
    <property type="component" value="Unassembled WGS sequence"/>
</dbReference>
<dbReference type="GO" id="GO:0005886">
    <property type="term" value="C:plasma membrane"/>
    <property type="evidence" value="ECO:0007669"/>
    <property type="project" value="UniProtKB-SubCell"/>
</dbReference>
<dbReference type="SMART" id="SM00364">
    <property type="entry name" value="LRR_BAC"/>
    <property type="match status" value="3"/>
</dbReference>
<dbReference type="PROSITE" id="PS51450">
    <property type="entry name" value="LRR"/>
    <property type="match status" value="4"/>
</dbReference>
<evidence type="ECO:0000256" key="3">
    <source>
        <dbReference type="ARBA" id="ARBA00022729"/>
    </source>
</evidence>
<dbReference type="EMBL" id="NFLB01000003">
    <property type="protein sequence ID" value="OUQ05923.1"/>
    <property type="molecule type" value="Genomic_DNA"/>
</dbReference>
<dbReference type="InterPro" id="IPR001611">
    <property type="entry name" value="Leu-rich_rpt"/>
</dbReference>
<feature type="domain" description="NEAT" evidence="8">
    <location>
        <begin position="233"/>
        <end position="366"/>
    </location>
</feature>
<feature type="signal peptide" evidence="7">
    <location>
        <begin position="1"/>
        <end position="25"/>
    </location>
</feature>
<dbReference type="GO" id="GO:0009274">
    <property type="term" value="C:peptidoglycan-based cell wall"/>
    <property type="evidence" value="ECO:0007669"/>
    <property type="project" value="UniProtKB-ARBA"/>
</dbReference>
<dbReference type="PROSITE" id="PS50978">
    <property type="entry name" value="NEAT"/>
    <property type="match status" value="2"/>
</dbReference>
<keyword evidence="4" id="KW-0677">Repeat</keyword>
<feature type="domain" description="NEAT" evidence="8">
    <location>
        <begin position="831"/>
        <end position="968"/>
    </location>
</feature>
<evidence type="ECO:0000256" key="1">
    <source>
        <dbReference type="ARBA" id="ARBA00004196"/>
    </source>
</evidence>
<dbReference type="SMART" id="SM00725">
    <property type="entry name" value="NEAT"/>
    <property type="match status" value="2"/>
</dbReference>
<dbReference type="FunFam" id="3.80.10.10:FF:001164">
    <property type="entry name" value="GH01279p"/>
    <property type="match status" value="1"/>
</dbReference>
<dbReference type="SMART" id="SM00365">
    <property type="entry name" value="LRR_SD22"/>
    <property type="match status" value="7"/>
</dbReference>
<dbReference type="SUPFAM" id="SSF52058">
    <property type="entry name" value="L domain-like"/>
    <property type="match status" value="1"/>
</dbReference>
<dbReference type="Gene3D" id="1.20.1270.90">
    <property type="entry name" value="AF1782-like"/>
    <property type="match status" value="1"/>
</dbReference>
<dbReference type="SUPFAM" id="SSF158911">
    <property type="entry name" value="NEAT domain-like"/>
    <property type="match status" value="2"/>
</dbReference>
<comment type="caution">
    <text evidence="9">The sequence shown here is derived from an EMBL/GenBank/DDBJ whole genome shotgun (WGS) entry which is preliminary data.</text>
</comment>
<dbReference type="Gene3D" id="3.80.10.10">
    <property type="entry name" value="Ribonuclease Inhibitor"/>
    <property type="match status" value="2"/>
</dbReference>
<dbReference type="InterPro" id="IPR003591">
    <property type="entry name" value="Leu-rich_rpt_typical-subtyp"/>
</dbReference>
<evidence type="ECO:0000259" key="8">
    <source>
        <dbReference type="PROSITE" id="PS50978"/>
    </source>
</evidence>
<evidence type="ECO:0000313" key="9">
    <source>
        <dbReference type="EMBL" id="OUQ05923.1"/>
    </source>
</evidence>
<evidence type="ECO:0000256" key="6">
    <source>
        <dbReference type="SAM" id="MobiDB-lite"/>
    </source>
</evidence>
<dbReference type="InterPro" id="IPR011432">
    <property type="entry name" value="Shr-like_HID"/>
</dbReference>
<dbReference type="Gene3D" id="2.60.40.1850">
    <property type="match status" value="2"/>
</dbReference>
<evidence type="ECO:0000256" key="2">
    <source>
        <dbReference type="ARBA" id="ARBA00022614"/>
    </source>
</evidence>
<name>A0A1Y4QNQ2_9FIRM</name>
<dbReference type="InterPro" id="IPR026906">
    <property type="entry name" value="LRR_5"/>
</dbReference>
<dbReference type="SMART" id="SM00369">
    <property type="entry name" value="LRR_TYP"/>
    <property type="match status" value="9"/>
</dbReference>
<feature type="region of interest" description="Disordered" evidence="6">
    <location>
        <begin position="963"/>
        <end position="992"/>
    </location>
</feature>
<dbReference type="InterPro" id="IPR050541">
    <property type="entry name" value="LRR_TM_domain-containing"/>
</dbReference>
<keyword evidence="5" id="KW-0325">Glycoprotein</keyword>
<evidence type="ECO:0000256" key="5">
    <source>
        <dbReference type="ARBA" id="ARBA00023180"/>
    </source>
</evidence>
<comment type="subcellular location">
    <subcellularLocation>
        <location evidence="1">Cell envelope</location>
    </subcellularLocation>
</comment>
<dbReference type="GO" id="GO:0045121">
    <property type="term" value="C:membrane raft"/>
    <property type="evidence" value="ECO:0007669"/>
    <property type="project" value="UniProtKB-SubCell"/>
</dbReference>
<dbReference type="RefSeq" id="WP_087255100.1">
    <property type="nucleotide sequence ID" value="NZ_NFLB01000003.1"/>
</dbReference>
<dbReference type="InterPro" id="IPR018247">
    <property type="entry name" value="EF_Hand_1_Ca_BS"/>
</dbReference>
<dbReference type="Pfam" id="PF07550">
    <property type="entry name" value="Shr-like_HID"/>
    <property type="match status" value="1"/>
</dbReference>
<keyword evidence="3 7" id="KW-0732">Signal</keyword>
<keyword evidence="2" id="KW-0433">Leucine-rich repeat</keyword>
<reference evidence="10" key="1">
    <citation type="submission" date="2017-04" db="EMBL/GenBank/DDBJ databases">
        <title>Function of individual gut microbiota members based on whole genome sequencing of pure cultures obtained from chicken caecum.</title>
        <authorList>
            <person name="Medvecky M."/>
            <person name="Cejkova D."/>
            <person name="Polansky O."/>
            <person name="Karasova D."/>
            <person name="Kubasova T."/>
            <person name="Cizek A."/>
            <person name="Rychlik I."/>
        </authorList>
    </citation>
    <scope>NUCLEOTIDE SEQUENCE [LARGE SCALE GENOMIC DNA]</scope>
    <source>
        <strain evidence="10">An149</strain>
    </source>
</reference>
<dbReference type="Pfam" id="PF13306">
    <property type="entry name" value="LRR_5"/>
    <property type="match status" value="1"/>
</dbReference>
<sequence length="1036" mass="116413">MKIKKIMVALLITSFMLTQSLQVNAYNNMNYSVQSKQLETLEGVEITKLNWNSSDWASGLEFPEIDKYSQDDKINNYAISIDTVIVNNQQYKKDINDENQNYVFEISAYGLRIKPGAFINGENVVVIKAPGYKDKEIIFNKNGNLYTLVSQKNISEDNVLNYDKLDEKITEAKNISQGDKNDAAFDKLKQAISAAETIRYSATSQQEIDSALEELITAIDEFNNSDIDISDNLKDGVYTLNFTAKQDGKDEVSMLQGVFDEKVKLVVTNGKMKLSMLNISLAPFLLDFSIESNGIYPKAEIIKKGEPELDGTYNLQEFVMDIKNLEVTHKGAVLVTMMGGQITDIGNYEKYTKLDITFDKKIIAGWTGYQYEIDSQQQPEGNELLTSVLVKKGYDTNNDQKISKEELQQIEGYLDLSNCKLDDISMLKDLSSKVTTLDISANNIKSLPDNLLDNMTGLINFYAQANKIDTIPVNFFDNNSKLEWISLSSNNIKKISNNIFNGVTALKELSLENNKITEIEENAFEGLTNLEALSLSSNELDNINEKILSNVPNLTMLFLDNNNLTSVPDGVEKLILLNQLYLDKNNISEIKKSSFTTLADLKTISLKSNEIKMIEDGAFSNNTKLESLYLYDNNLTEFKITYLPENISLNILDIQLNYIDSISEEVKALLTTNKFNPQKIDSKITLENDNNTLLKWSQNFSALDLLYWYDSTTSAIVDEITSKKDYLEFIKNSGYDGWEITDILNEEGYDWDIEVILQCKDINGEYQNVDSILESDSNEMMKGQFNIKKSGTYRIVKNIYCSTYGNKEYKFSVISNDLFVEKNITTESKFTQDGTYSVEVDLWNASKDQPSMAADAIDKTATVVVKDGIATMYITTKEMTLGTIKASLQELYIGSINGDYKSNPATIVNKDSNGNPNMWSFTLPNEDELIDVVVNPHVAIMGNSDIAARLKVDYSTLKFISESTDNPEVPQTDDSSKTDVNTPPVTSNDNVTATTDKNAISSVKTGDKKNLELFGLMILIPIGVIKLLKNRNLLKS</sequence>
<feature type="compositionally biased region" description="Polar residues" evidence="6">
    <location>
        <begin position="978"/>
        <end position="992"/>
    </location>
</feature>
<dbReference type="GO" id="GO:0098552">
    <property type="term" value="C:side of membrane"/>
    <property type="evidence" value="ECO:0007669"/>
    <property type="project" value="UniProtKB-KW"/>
</dbReference>
<dbReference type="InterPro" id="IPR032675">
    <property type="entry name" value="LRR_dom_sf"/>
</dbReference>
<dbReference type="PANTHER" id="PTHR24369:SF196">
    <property type="entry name" value="RETICULON 4 RECEPTOR LIKE 1"/>
    <property type="match status" value="1"/>
</dbReference>
<dbReference type="PROSITE" id="PS00018">
    <property type="entry name" value="EF_HAND_1"/>
    <property type="match status" value="1"/>
</dbReference>
<dbReference type="Pfam" id="PF05031">
    <property type="entry name" value="NEAT"/>
    <property type="match status" value="2"/>
</dbReference>
<dbReference type="GO" id="GO:0042995">
    <property type="term" value="C:cell projection"/>
    <property type="evidence" value="ECO:0007669"/>
    <property type="project" value="UniProtKB-SubCell"/>
</dbReference>
<dbReference type="InterPro" id="IPR006635">
    <property type="entry name" value="NEAT_dom"/>
</dbReference>
<evidence type="ECO:0000313" key="10">
    <source>
        <dbReference type="Proteomes" id="UP000196258"/>
    </source>
</evidence>
<organism evidence="9 10">
    <name type="scientific">Thomasclavelia spiroformis</name>
    <dbReference type="NCBI Taxonomy" id="29348"/>
    <lineage>
        <taxon>Bacteria</taxon>
        <taxon>Bacillati</taxon>
        <taxon>Bacillota</taxon>
        <taxon>Erysipelotrichia</taxon>
        <taxon>Erysipelotrichales</taxon>
        <taxon>Coprobacillaceae</taxon>
        <taxon>Thomasclavelia</taxon>
    </lineage>
</organism>
<proteinExistence type="predicted"/>
<feature type="chain" id="PRO_5013345686" description="NEAT domain-containing protein" evidence="7">
    <location>
        <begin position="26"/>
        <end position="1036"/>
    </location>
</feature>
<evidence type="ECO:0000256" key="4">
    <source>
        <dbReference type="ARBA" id="ARBA00022737"/>
    </source>
</evidence>
<protein>
    <recommendedName>
        <fullName evidence="8">NEAT domain-containing protein</fullName>
    </recommendedName>
</protein>